<dbReference type="SMART" id="SM00369">
    <property type="entry name" value="LRR_TYP"/>
    <property type="match status" value="2"/>
</dbReference>
<dbReference type="STRING" id="670483.S7RTT4"/>
<keyword evidence="1" id="KW-0433">Leucine-rich repeat</keyword>
<dbReference type="InterPro" id="IPR001611">
    <property type="entry name" value="Leu-rich_rpt"/>
</dbReference>
<dbReference type="GeneID" id="19303940"/>
<dbReference type="Gene3D" id="3.80.10.10">
    <property type="entry name" value="Ribonuclease Inhibitor"/>
    <property type="match status" value="1"/>
</dbReference>
<dbReference type="OMA" id="ISETRHI"/>
<reference evidence="4 5" key="1">
    <citation type="journal article" date="2012" name="Science">
        <title>The Paleozoic origin of enzymatic lignin decomposition reconstructed from 31 fungal genomes.</title>
        <authorList>
            <person name="Floudas D."/>
            <person name="Binder M."/>
            <person name="Riley R."/>
            <person name="Barry K."/>
            <person name="Blanchette R.A."/>
            <person name="Henrissat B."/>
            <person name="Martinez A.T."/>
            <person name="Otillar R."/>
            <person name="Spatafora J.W."/>
            <person name="Yadav J.S."/>
            <person name="Aerts A."/>
            <person name="Benoit I."/>
            <person name="Boyd A."/>
            <person name="Carlson A."/>
            <person name="Copeland A."/>
            <person name="Coutinho P.M."/>
            <person name="de Vries R.P."/>
            <person name="Ferreira P."/>
            <person name="Findley K."/>
            <person name="Foster B."/>
            <person name="Gaskell J."/>
            <person name="Glotzer D."/>
            <person name="Gorecki P."/>
            <person name="Heitman J."/>
            <person name="Hesse C."/>
            <person name="Hori C."/>
            <person name="Igarashi K."/>
            <person name="Jurgens J.A."/>
            <person name="Kallen N."/>
            <person name="Kersten P."/>
            <person name="Kohler A."/>
            <person name="Kuees U."/>
            <person name="Kumar T.K.A."/>
            <person name="Kuo A."/>
            <person name="LaButti K."/>
            <person name="Larrondo L.F."/>
            <person name="Lindquist E."/>
            <person name="Ling A."/>
            <person name="Lombard V."/>
            <person name="Lucas S."/>
            <person name="Lundell T."/>
            <person name="Martin R."/>
            <person name="McLaughlin D.J."/>
            <person name="Morgenstern I."/>
            <person name="Morin E."/>
            <person name="Murat C."/>
            <person name="Nagy L.G."/>
            <person name="Nolan M."/>
            <person name="Ohm R.A."/>
            <person name="Patyshakuliyeva A."/>
            <person name="Rokas A."/>
            <person name="Ruiz-Duenas F.J."/>
            <person name="Sabat G."/>
            <person name="Salamov A."/>
            <person name="Samejima M."/>
            <person name="Schmutz J."/>
            <person name="Slot J.C."/>
            <person name="St John F."/>
            <person name="Stenlid J."/>
            <person name="Sun H."/>
            <person name="Sun S."/>
            <person name="Syed K."/>
            <person name="Tsang A."/>
            <person name="Wiebenga A."/>
            <person name="Young D."/>
            <person name="Pisabarro A."/>
            <person name="Eastwood D.C."/>
            <person name="Martin F."/>
            <person name="Cullen D."/>
            <person name="Grigoriev I.V."/>
            <person name="Hibbett D.S."/>
        </authorList>
    </citation>
    <scope>NUCLEOTIDE SEQUENCE [LARGE SCALE GENOMIC DNA]</scope>
    <source>
        <strain evidence="4 5">ATCC 11539</strain>
    </source>
</reference>
<sequence>MLSMLEAYAPPSSPPVSPTLSADSSPPSSPNHEPMHSNAFSSDGLHDFPMLDPFAGSVKANRPHPSYEKKTPATPPLTPQTSLHSAGPSRTRRDESPISRLRQSHAGGGGVFKTQPLLTPEESRELALWEDAMSSAIAIDRMAALEEEPKKKGRMPAREPKHTIIDLSNQGLTFIPPSISDLAKLVKLPEKEEHAAPVPVALKQQRALMRSATAPAGGSLFGTTRAPAKVTSASAKLFSDDARPEQEIHFFLRGNVIKYLPNEVFTLSHLTVLSLSNNALEVLPPEIVHLTHLKELNIANNKLKYLPAELLTMHLSILSVHPNPWLAPPSPPSVSPTTSLIGRFPPLAELALRALFAPAHEHGLCSALDADGRQPLLTTLYGTPLPPAFASLLPPPISATLGACVPGSVPQPVIRPPRPAKLVRLPRPTRDLGDVCRYWEGVTGVGVCPSPRHLRPKDGRYRKPVFVHPAEERYTWQSHGGGHAFGGVVCFLWRGCLEGCLDFLDGGEVGAEDKEMEMEMEIEMAEAGGFRAVRFEALEMREGANE</sequence>
<dbReference type="PANTHER" id="PTHR48051">
    <property type="match status" value="1"/>
</dbReference>
<dbReference type="EMBL" id="KB469300">
    <property type="protein sequence ID" value="EPQ56559.1"/>
    <property type="molecule type" value="Genomic_DNA"/>
</dbReference>
<evidence type="ECO:0000256" key="2">
    <source>
        <dbReference type="ARBA" id="ARBA00022737"/>
    </source>
</evidence>
<dbReference type="InterPro" id="IPR032675">
    <property type="entry name" value="LRR_dom_sf"/>
</dbReference>
<gene>
    <name evidence="4" type="ORF">GLOTRDRAFT_138258</name>
</gene>
<dbReference type="OrthoDB" id="660555at2759"/>
<dbReference type="InterPro" id="IPR003591">
    <property type="entry name" value="Leu-rich_rpt_typical-subtyp"/>
</dbReference>
<evidence type="ECO:0000313" key="5">
    <source>
        <dbReference type="Proteomes" id="UP000030669"/>
    </source>
</evidence>
<dbReference type="GO" id="GO:0005737">
    <property type="term" value="C:cytoplasm"/>
    <property type="evidence" value="ECO:0007669"/>
    <property type="project" value="TreeGrafter"/>
</dbReference>
<dbReference type="SUPFAM" id="SSF52075">
    <property type="entry name" value="Outer arm dynein light chain 1"/>
    <property type="match status" value="1"/>
</dbReference>
<dbReference type="HOGENOM" id="CLU_023474_0_0_1"/>
<dbReference type="eggNOG" id="KOG0617">
    <property type="taxonomic scope" value="Eukaryota"/>
</dbReference>
<protein>
    <recommendedName>
        <fullName evidence="6">L domain-like protein</fullName>
    </recommendedName>
</protein>
<dbReference type="RefSeq" id="XP_007865273.1">
    <property type="nucleotide sequence ID" value="XM_007867082.1"/>
</dbReference>
<dbReference type="PANTHER" id="PTHR48051:SF1">
    <property type="entry name" value="RAS SUPPRESSOR PROTEIN 1"/>
    <property type="match status" value="1"/>
</dbReference>
<evidence type="ECO:0000256" key="1">
    <source>
        <dbReference type="ARBA" id="ARBA00022614"/>
    </source>
</evidence>
<name>S7RTT4_GLOTA</name>
<keyword evidence="2" id="KW-0677">Repeat</keyword>
<dbReference type="Proteomes" id="UP000030669">
    <property type="component" value="Unassembled WGS sequence"/>
</dbReference>
<organism evidence="4 5">
    <name type="scientific">Gloeophyllum trabeum (strain ATCC 11539 / FP-39264 / Madison 617)</name>
    <name type="common">Brown rot fungus</name>
    <dbReference type="NCBI Taxonomy" id="670483"/>
    <lineage>
        <taxon>Eukaryota</taxon>
        <taxon>Fungi</taxon>
        <taxon>Dikarya</taxon>
        <taxon>Basidiomycota</taxon>
        <taxon>Agaricomycotina</taxon>
        <taxon>Agaricomycetes</taxon>
        <taxon>Gloeophyllales</taxon>
        <taxon>Gloeophyllaceae</taxon>
        <taxon>Gloeophyllum</taxon>
    </lineage>
</organism>
<dbReference type="AlphaFoldDB" id="S7RTT4"/>
<dbReference type="Pfam" id="PF13855">
    <property type="entry name" value="LRR_8"/>
    <property type="match status" value="1"/>
</dbReference>
<feature type="region of interest" description="Disordered" evidence="3">
    <location>
        <begin position="1"/>
        <end position="118"/>
    </location>
</feature>
<evidence type="ECO:0008006" key="6">
    <source>
        <dbReference type="Google" id="ProtNLM"/>
    </source>
</evidence>
<keyword evidence="5" id="KW-1185">Reference proteome</keyword>
<evidence type="ECO:0000256" key="3">
    <source>
        <dbReference type="SAM" id="MobiDB-lite"/>
    </source>
</evidence>
<dbReference type="PROSITE" id="PS51450">
    <property type="entry name" value="LRR"/>
    <property type="match status" value="1"/>
</dbReference>
<evidence type="ECO:0000313" key="4">
    <source>
        <dbReference type="EMBL" id="EPQ56559.1"/>
    </source>
</evidence>
<accession>S7RTT4</accession>
<dbReference type="KEGG" id="gtr:GLOTRDRAFT_138258"/>
<proteinExistence type="predicted"/>
<dbReference type="InterPro" id="IPR050216">
    <property type="entry name" value="LRR_domain-containing"/>
</dbReference>